<gene>
    <name evidence="1" type="ORF">LX32DRAFT_691013</name>
</gene>
<accession>A0AAD9M7R2</accession>
<comment type="caution">
    <text evidence="1">The sequence shown here is derived from an EMBL/GenBank/DDBJ whole genome shotgun (WGS) entry which is preliminary data.</text>
</comment>
<evidence type="ECO:0000313" key="2">
    <source>
        <dbReference type="Proteomes" id="UP001232148"/>
    </source>
</evidence>
<protein>
    <submittedName>
        <fullName evidence="1">Uncharacterized protein</fullName>
    </submittedName>
</protein>
<proteinExistence type="predicted"/>
<name>A0AAD9M7R2_9PEZI</name>
<sequence length="118" mass="13562">MSEKQAGGKWSNPALLQSLMLALYGQVKGNLTKEVKDAIEEKIHRDGFEDVTWEAIREKYLHFRPNKMSRGNMKWTPEDDQQILVAMVKTLTPNAEQYSAIIQELHSYGYNYTVSALK</sequence>
<dbReference type="AlphaFoldDB" id="A0AAD9M7R2"/>
<evidence type="ECO:0000313" key="1">
    <source>
        <dbReference type="EMBL" id="KAK2032310.1"/>
    </source>
</evidence>
<keyword evidence="2" id="KW-1185">Reference proteome</keyword>
<reference evidence="1" key="1">
    <citation type="submission" date="2021-06" db="EMBL/GenBank/DDBJ databases">
        <title>Comparative genomics, transcriptomics and evolutionary studies reveal genomic signatures of adaptation to plant cell wall in hemibiotrophic fungi.</title>
        <authorList>
            <consortium name="DOE Joint Genome Institute"/>
            <person name="Baroncelli R."/>
            <person name="Diaz J.F."/>
            <person name="Benocci T."/>
            <person name="Peng M."/>
            <person name="Battaglia E."/>
            <person name="Haridas S."/>
            <person name="Andreopoulos W."/>
            <person name="Labutti K."/>
            <person name="Pangilinan J."/>
            <person name="Floch G.L."/>
            <person name="Makela M.R."/>
            <person name="Henrissat B."/>
            <person name="Grigoriev I.V."/>
            <person name="Crouch J.A."/>
            <person name="De Vries R.P."/>
            <person name="Sukno S.A."/>
            <person name="Thon M.R."/>
        </authorList>
    </citation>
    <scope>NUCLEOTIDE SEQUENCE</scope>
    <source>
        <strain evidence="1">MAFF235873</strain>
    </source>
</reference>
<organism evidence="1 2">
    <name type="scientific">Colletotrichum zoysiae</name>
    <dbReference type="NCBI Taxonomy" id="1216348"/>
    <lineage>
        <taxon>Eukaryota</taxon>
        <taxon>Fungi</taxon>
        <taxon>Dikarya</taxon>
        <taxon>Ascomycota</taxon>
        <taxon>Pezizomycotina</taxon>
        <taxon>Sordariomycetes</taxon>
        <taxon>Hypocreomycetidae</taxon>
        <taxon>Glomerellales</taxon>
        <taxon>Glomerellaceae</taxon>
        <taxon>Colletotrichum</taxon>
        <taxon>Colletotrichum graminicola species complex</taxon>
    </lineage>
</organism>
<dbReference type="Proteomes" id="UP001232148">
    <property type="component" value="Unassembled WGS sequence"/>
</dbReference>
<dbReference type="EMBL" id="MU842832">
    <property type="protein sequence ID" value="KAK2032310.1"/>
    <property type="molecule type" value="Genomic_DNA"/>
</dbReference>